<accession>A0A2J9VKJ4</accession>
<keyword evidence="1" id="KW-0472">Membrane</keyword>
<evidence type="ECO:0000313" key="2">
    <source>
        <dbReference type="EMBL" id="PNM64297.1"/>
    </source>
</evidence>
<dbReference type="Pfam" id="PF10805">
    <property type="entry name" value="DUF2730"/>
    <property type="match status" value="1"/>
</dbReference>
<dbReference type="OrthoDB" id="5895073at2"/>
<dbReference type="EMBL" id="LOSJ02000001">
    <property type="protein sequence ID" value="PNM64297.1"/>
    <property type="molecule type" value="Genomic_DNA"/>
</dbReference>
<evidence type="ECO:0000256" key="1">
    <source>
        <dbReference type="SAM" id="Phobius"/>
    </source>
</evidence>
<reference evidence="2" key="1">
    <citation type="submission" date="2017-12" db="EMBL/GenBank/DDBJ databases">
        <title>FDA dAtabase for Regulatory Grade micrObial Sequences (FDA-ARGOS): Supporting development and validation of Infectious Disease Dx tests.</title>
        <authorList>
            <person name="Hoffmann M."/>
            <person name="Allard M."/>
            <person name="Evans P."/>
            <person name="Brown E."/>
            <person name="Tallon L.J."/>
            <person name="Sadzewicz L."/>
            <person name="Sengamalay N."/>
            <person name="Ott S."/>
            <person name="Godinez A."/>
            <person name="Nagaraj S."/>
            <person name="Vavikolanu K."/>
            <person name="Aluvathingal J."/>
            <person name="Nadendla S."/>
            <person name="Hobson J."/>
            <person name="Sichtig H."/>
        </authorList>
    </citation>
    <scope>NUCLEOTIDE SEQUENCE [LARGE SCALE GENOMIC DNA]</scope>
    <source>
        <strain evidence="2">FDAARGOS_113</strain>
    </source>
</reference>
<keyword evidence="1" id="KW-1133">Transmembrane helix</keyword>
<organism evidence="2 3">
    <name type="scientific">Vibrio mimicus</name>
    <dbReference type="NCBI Taxonomy" id="674"/>
    <lineage>
        <taxon>Bacteria</taxon>
        <taxon>Pseudomonadati</taxon>
        <taxon>Pseudomonadota</taxon>
        <taxon>Gammaproteobacteria</taxon>
        <taxon>Vibrionales</taxon>
        <taxon>Vibrionaceae</taxon>
        <taxon>Vibrio</taxon>
    </lineage>
</organism>
<dbReference type="RefSeq" id="WP_000801962.1">
    <property type="nucleotide sequence ID" value="NZ_CAWMSS010000002.1"/>
</dbReference>
<gene>
    <name evidence="2" type="ORF">AL544_005135</name>
</gene>
<evidence type="ECO:0000313" key="3">
    <source>
        <dbReference type="Proteomes" id="UP000053748"/>
    </source>
</evidence>
<comment type="caution">
    <text evidence="2">The sequence shown here is derived from an EMBL/GenBank/DDBJ whole genome shotgun (WGS) entry which is preliminary data.</text>
</comment>
<dbReference type="Proteomes" id="UP000053748">
    <property type="component" value="Unassembled WGS sequence"/>
</dbReference>
<dbReference type="InterPro" id="IPR020269">
    <property type="entry name" value="Phage_Mu_Releasin"/>
</dbReference>
<keyword evidence="1" id="KW-0812">Transmembrane</keyword>
<protein>
    <submittedName>
        <fullName evidence="2">DUF2730 domain-containing protein</fullName>
    </submittedName>
</protein>
<keyword evidence="3" id="KW-1185">Reference proteome</keyword>
<sequence>MKPETLEVIRTFTPYVLSGITLGWLIVVFVLKKTYAKQEDVDAQQAELADLRSSYKRLDEIVRSLPSHDEISDLKLSIERLRGDIKEIRPKLEGLDRISGLLLENEIKGKH</sequence>
<proteinExistence type="predicted"/>
<name>A0A2J9VKJ4_VIBMI</name>
<dbReference type="AlphaFoldDB" id="A0A2J9VKJ4"/>
<feature type="transmembrane region" description="Helical" evidence="1">
    <location>
        <begin position="12"/>
        <end position="31"/>
    </location>
</feature>